<accession>A0ABY6KJV1</accession>
<dbReference type="Proteomes" id="UP001235939">
    <property type="component" value="Chromosome 06"/>
</dbReference>
<evidence type="ECO:0000313" key="3">
    <source>
        <dbReference type="Proteomes" id="UP001235939"/>
    </source>
</evidence>
<gene>
    <name evidence="2" type="ORF">LAZ67_6001483</name>
</gene>
<proteinExistence type="predicted"/>
<feature type="compositionally biased region" description="Polar residues" evidence="1">
    <location>
        <begin position="89"/>
        <end position="101"/>
    </location>
</feature>
<keyword evidence="3" id="KW-1185">Reference proteome</keyword>
<reference evidence="2 3" key="1">
    <citation type="submission" date="2022-01" db="EMBL/GenBank/DDBJ databases">
        <title>A chromosomal length assembly of Cordylochernes scorpioides.</title>
        <authorList>
            <person name="Zeh D."/>
            <person name="Zeh J."/>
        </authorList>
    </citation>
    <scope>NUCLEOTIDE SEQUENCE [LARGE SCALE GENOMIC DNA]</scope>
    <source>
        <strain evidence="2">IN4F17</strain>
        <tissue evidence="2">Whole Body</tissue>
    </source>
</reference>
<organism evidence="2 3">
    <name type="scientific">Cordylochernes scorpioides</name>
    <dbReference type="NCBI Taxonomy" id="51811"/>
    <lineage>
        <taxon>Eukaryota</taxon>
        <taxon>Metazoa</taxon>
        <taxon>Ecdysozoa</taxon>
        <taxon>Arthropoda</taxon>
        <taxon>Chelicerata</taxon>
        <taxon>Arachnida</taxon>
        <taxon>Pseudoscorpiones</taxon>
        <taxon>Cheliferoidea</taxon>
        <taxon>Chernetidae</taxon>
        <taxon>Cordylochernes</taxon>
    </lineage>
</organism>
<evidence type="ECO:0000256" key="1">
    <source>
        <dbReference type="SAM" id="MobiDB-lite"/>
    </source>
</evidence>
<evidence type="ECO:0000313" key="2">
    <source>
        <dbReference type="EMBL" id="UYV68888.1"/>
    </source>
</evidence>
<feature type="region of interest" description="Disordered" evidence="1">
    <location>
        <begin position="1"/>
        <end position="20"/>
    </location>
</feature>
<feature type="region of interest" description="Disordered" evidence="1">
    <location>
        <begin position="71"/>
        <end position="105"/>
    </location>
</feature>
<dbReference type="EMBL" id="CP092868">
    <property type="protein sequence ID" value="UYV68888.1"/>
    <property type="molecule type" value="Genomic_DNA"/>
</dbReference>
<sequence>MESRTFLQAGKGSAAPPAPPTSVYASLAAPSPACFPLLYGNYPFLSAAAAPFLPIHPCLLPPLPRSKQHFHPLGPFGDSKLPSPPPPTSNFQLPQLTPEKSTSPKEKSACRLCDWLTNHDRSGKIYSGIYRDEELMPGSRRTKLRGVLQASCCLKRSDCCLPPTPVYFLEDSRRFYELLSPVLLLLSLTALQLVSV</sequence>
<protein>
    <submittedName>
        <fullName evidence="2">Uncharacterized protein</fullName>
    </submittedName>
</protein>
<name>A0ABY6KJV1_9ARAC</name>